<evidence type="ECO:0000313" key="3">
    <source>
        <dbReference type="Proteomes" id="UP000326354"/>
    </source>
</evidence>
<reference evidence="2 3" key="1">
    <citation type="submission" date="2019-08" db="EMBL/GenBank/DDBJ databases">
        <title>Complete genome sequence of Candidatus Uab amorphum.</title>
        <authorList>
            <person name="Shiratori T."/>
            <person name="Suzuki S."/>
            <person name="Kakizawa Y."/>
            <person name="Ishida K."/>
        </authorList>
    </citation>
    <scope>NUCLEOTIDE SEQUENCE [LARGE SCALE GENOMIC DNA]</scope>
    <source>
        <strain evidence="2 3">SRT547</strain>
    </source>
</reference>
<sequence>MIPVGNLILVLKQAQAFPGLTLIPVYNKANYYHENILLGDAVAKEQVTVKEMANSRVQALEVTSTQSNVICVKGTLLEGGGQDRQVVRSCILAKGTSQIPVQCVQHGRWNPQGQKTFSSAKTMTTSYMRHGKQDQTQTWNTINSYESSTTRSATESLRCTMSITLDSKKLMSETVTTHRVQVNETTQNTRSKARNIKEKINPVRPGQVGIFAIRFAGSENQQPKFLLEAVANPVLWEQMHHSVVDSLIYDAAISHSDKKPVIDVRKVAAFLKDLQKGKWQKAPAVGIEDGWELTQSSLRGEAICHKHLPIPVHIMASENCI</sequence>
<dbReference type="RefSeq" id="WP_151970634.1">
    <property type="nucleotide sequence ID" value="NZ_AP019860.1"/>
</dbReference>
<dbReference type="EMBL" id="AP019860">
    <property type="protein sequence ID" value="BBM86586.1"/>
    <property type="molecule type" value="Genomic_DNA"/>
</dbReference>
<protein>
    <recommendedName>
        <fullName evidence="1">ARG and Rhodanese-Phosphatase-superfamily-associated domain-containing protein</fullName>
    </recommendedName>
</protein>
<dbReference type="AlphaFoldDB" id="A0A5S9F590"/>
<feature type="domain" description="ARG and Rhodanese-Phosphatase-superfamily-associated" evidence="1">
    <location>
        <begin position="11"/>
        <end position="306"/>
    </location>
</feature>
<dbReference type="OrthoDB" id="9806181at2"/>
<proteinExistence type="predicted"/>
<evidence type="ECO:0000259" key="1">
    <source>
        <dbReference type="Pfam" id="PF20208"/>
    </source>
</evidence>
<name>A0A5S9F590_UABAM</name>
<dbReference type="InterPro" id="IPR046699">
    <property type="entry name" value="ARPP-1"/>
</dbReference>
<keyword evidence="3" id="KW-1185">Reference proteome</keyword>
<evidence type="ECO:0000313" key="2">
    <source>
        <dbReference type="EMBL" id="BBM86586.1"/>
    </source>
</evidence>
<organism evidence="2 3">
    <name type="scientific">Uabimicrobium amorphum</name>
    <dbReference type="NCBI Taxonomy" id="2596890"/>
    <lineage>
        <taxon>Bacteria</taxon>
        <taxon>Pseudomonadati</taxon>
        <taxon>Planctomycetota</taxon>
        <taxon>Candidatus Uabimicrobiia</taxon>
        <taxon>Candidatus Uabimicrobiales</taxon>
        <taxon>Candidatus Uabimicrobiaceae</taxon>
        <taxon>Candidatus Uabimicrobium</taxon>
    </lineage>
</organism>
<accession>A0A5S9F590</accession>
<dbReference type="Proteomes" id="UP000326354">
    <property type="component" value="Chromosome"/>
</dbReference>
<dbReference type="KEGG" id="uam:UABAM_04972"/>
<dbReference type="Pfam" id="PF20208">
    <property type="entry name" value="ARPP-1"/>
    <property type="match status" value="1"/>
</dbReference>
<gene>
    <name evidence="2" type="ORF">UABAM_04972</name>
</gene>